<gene>
    <name evidence="1" type="ORF">OJ996_00215</name>
</gene>
<sequence length="247" mass="26810">MSGTIHAKSAGPAYRLQGPTPHLLNLLCQLGEGTLVLKQQGLSLAKTCSFGLCVADGRGGWNLLRDAISGLESDLQQAHHVYLLPDPDDFVPLLATARPGGEIDLSIRLEHQRWDSRLMRSIIEGFRGIPIEAREGRRLHAGAWLDDWHHTSPASTGIPWEILSALDACRCLEVEVCSGLHRATAAFRPAFLDSEGAVLRIADSQRKNVVFADAAAPGFRWMSLAPGHLKIRAEILPLADQIALPAA</sequence>
<evidence type="ECO:0000313" key="2">
    <source>
        <dbReference type="Proteomes" id="UP001165653"/>
    </source>
</evidence>
<dbReference type="RefSeq" id="WP_264509935.1">
    <property type="nucleotide sequence ID" value="NZ_JAPDDR010000001.1"/>
</dbReference>
<protein>
    <submittedName>
        <fullName evidence="1">Uncharacterized protein</fullName>
    </submittedName>
</protein>
<accession>A0ABT3FWK4</accession>
<reference evidence="1" key="1">
    <citation type="submission" date="2022-10" db="EMBL/GenBank/DDBJ databases">
        <title>Luteolibacter sp. GHJ8, whole genome shotgun sequencing project.</title>
        <authorList>
            <person name="Zhao G."/>
            <person name="Shen L."/>
        </authorList>
    </citation>
    <scope>NUCLEOTIDE SEQUENCE</scope>
    <source>
        <strain evidence="1">GHJ8</strain>
    </source>
</reference>
<evidence type="ECO:0000313" key="1">
    <source>
        <dbReference type="EMBL" id="MCW1911976.1"/>
    </source>
</evidence>
<organism evidence="1 2">
    <name type="scientific">Luteolibacter rhizosphaerae</name>
    <dbReference type="NCBI Taxonomy" id="2989719"/>
    <lineage>
        <taxon>Bacteria</taxon>
        <taxon>Pseudomonadati</taxon>
        <taxon>Verrucomicrobiota</taxon>
        <taxon>Verrucomicrobiia</taxon>
        <taxon>Verrucomicrobiales</taxon>
        <taxon>Verrucomicrobiaceae</taxon>
        <taxon>Luteolibacter</taxon>
    </lineage>
</organism>
<dbReference type="Proteomes" id="UP001165653">
    <property type="component" value="Unassembled WGS sequence"/>
</dbReference>
<proteinExistence type="predicted"/>
<dbReference type="EMBL" id="JAPDDR010000001">
    <property type="protein sequence ID" value="MCW1911976.1"/>
    <property type="molecule type" value="Genomic_DNA"/>
</dbReference>
<keyword evidence="2" id="KW-1185">Reference proteome</keyword>
<name>A0ABT3FWK4_9BACT</name>
<comment type="caution">
    <text evidence="1">The sequence shown here is derived from an EMBL/GenBank/DDBJ whole genome shotgun (WGS) entry which is preliminary data.</text>
</comment>